<gene>
    <name evidence="1" type="ORF">AVEN_41709_1</name>
</gene>
<organism evidence="1 2">
    <name type="scientific">Araneus ventricosus</name>
    <name type="common">Orbweaver spider</name>
    <name type="synonym">Epeira ventricosa</name>
    <dbReference type="NCBI Taxonomy" id="182803"/>
    <lineage>
        <taxon>Eukaryota</taxon>
        <taxon>Metazoa</taxon>
        <taxon>Ecdysozoa</taxon>
        <taxon>Arthropoda</taxon>
        <taxon>Chelicerata</taxon>
        <taxon>Arachnida</taxon>
        <taxon>Araneae</taxon>
        <taxon>Araneomorphae</taxon>
        <taxon>Entelegynae</taxon>
        <taxon>Araneoidea</taxon>
        <taxon>Araneidae</taxon>
        <taxon>Araneus</taxon>
    </lineage>
</organism>
<dbReference type="Proteomes" id="UP000499080">
    <property type="component" value="Unassembled WGS sequence"/>
</dbReference>
<keyword evidence="2" id="KW-1185">Reference proteome</keyword>
<evidence type="ECO:0000313" key="2">
    <source>
        <dbReference type="Proteomes" id="UP000499080"/>
    </source>
</evidence>
<dbReference type="AlphaFoldDB" id="A0A4Y2AD63"/>
<dbReference type="EMBL" id="BGPR01000012">
    <property type="protein sequence ID" value="GBL77249.1"/>
    <property type="molecule type" value="Genomic_DNA"/>
</dbReference>
<comment type="caution">
    <text evidence="1">The sequence shown here is derived from an EMBL/GenBank/DDBJ whole genome shotgun (WGS) entry which is preliminary data.</text>
</comment>
<sequence>MNTDRNCLFGFSLEVTISCNYACFLLYIQRCKNWLQATIRCIFWCLHYCSLPSLELENEVPLRKFLVGGQREENHMVRDQGNRMVVEEQECGALPGNLTSGGNL</sequence>
<name>A0A4Y2AD63_ARAVE</name>
<evidence type="ECO:0000313" key="1">
    <source>
        <dbReference type="EMBL" id="GBL77249.1"/>
    </source>
</evidence>
<proteinExistence type="predicted"/>
<reference evidence="1 2" key="1">
    <citation type="journal article" date="2019" name="Sci. Rep.">
        <title>Orb-weaving spider Araneus ventricosus genome elucidates the spidroin gene catalogue.</title>
        <authorList>
            <person name="Kono N."/>
            <person name="Nakamura H."/>
            <person name="Ohtoshi R."/>
            <person name="Moran D.A.P."/>
            <person name="Shinohara A."/>
            <person name="Yoshida Y."/>
            <person name="Fujiwara M."/>
            <person name="Mori M."/>
            <person name="Tomita M."/>
            <person name="Arakawa K."/>
        </authorList>
    </citation>
    <scope>NUCLEOTIDE SEQUENCE [LARGE SCALE GENOMIC DNA]</scope>
</reference>
<accession>A0A4Y2AD63</accession>
<protein>
    <submittedName>
        <fullName evidence="1">Uncharacterized protein</fullName>
    </submittedName>
</protein>